<feature type="transmembrane region" description="Helical" evidence="14">
    <location>
        <begin position="6"/>
        <end position="31"/>
    </location>
</feature>
<evidence type="ECO:0000256" key="11">
    <source>
        <dbReference type="ARBA" id="ARBA00023136"/>
    </source>
</evidence>
<comment type="subcellular location">
    <subcellularLocation>
        <location evidence="2 12">Mitochondrion inner membrane</location>
        <topology evidence="2 12">Multi-pass membrane protein</topology>
    </subcellularLocation>
</comment>
<feature type="transmembrane region" description="Helical" evidence="14">
    <location>
        <begin position="108"/>
        <end position="131"/>
    </location>
</feature>
<comment type="catalytic activity">
    <reaction evidence="13">
        <text>a ubiquinone + NADH + 5 H(+)(in) = a ubiquinol + NAD(+) + 4 H(+)(out)</text>
        <dbReference type="Rhea" id="RHEA:29091"/>
        <dbReference type="Rhea" id="RHEA-COMP:9565"/>
        <dbReference type="Rhea" id="RHEA-COMP:9566"/>
        <dbReference type="ChEBI" id="CHEBI:15378"/>
        <dbReference type="ChEBI" id="CHEBI:16389"/>
        <dbReference type="ChEBI" id="CHEBI:17976"/>
        <dbReference type="ChEBI" id="CHEBI:57540"/>
        <dbReference type="ChEBI" id="CHEBI:57945"/>
        <dbReference type="EC" id="7.1.1.2"/>
    </reaction>
</comment>
<keyword evidence="12" id="KW-0520">NAD</keyword>
<dbReference type="InterPro" id="IPR001694">
    <property type="entry name" value="NADH_UbQ_OxRdtase_su1/FPO"/>
</dbReference>
<evidence type="ECO:0000256" key="4">
    <source>
        <dbReference type="ARBA" id="ARBA00021009"/>
    </source>
</evidence>
<evidence type="ECO:0000256" key="13">
    <source>
        <dbReference type="RuleBase" id="RU000473"/>
    </source>
</evidence>
<protein>
    <recommendedName>
        <fullName evidence="4 13">NADH-ubiquinone oxidoreductase chain 1</fullName>
        <ecNumber evidence="13">7.1.1.2</ecNumber>
    </recommendedName>
</protein>
<dbReference type="EMBL" id="MW429350">
    <property type="protein sequence ID" value="QYK92311.1"/>
    <property type="molecule type" value="Genomic_DNA"/>
</dbReference>
<evidence type="ECO:0000256" key="1">
    <source>
        <dbReference type="ARBA" id="ARBA00003257"/>
    </source>
</evidence>
<dbReference type="GO" id="GO:0003954">
    <property type="term" value="F:NADH dehydrogenase activity"/>
    <property type="evidence" value="ECO:0007669"/>
    <property type="project" value="TreeGrafter"/>
</dbReference>
<keyword evidence="9 13" id="KW-0830">Ubiquinone</keyword>
<organism evidence="15">
    <name type="scientific">Tetramorium tsushimae</name>
    <dbReference type="NCBI Taxonomy" id="291737"/>
    <lineage>
        <taxon>Eukaryota</taxon>
        <taxon>Metazoa</taxon>
        <taxon>Ecdysozoa</taxon>
        <taxon>Arthropoda</taxon>
        <taxon>Hexapoda</taxon>
        <taxon>Insecta</taxon>
        <taxon>Pterygota</taxon>
        <taxon>Neoptera</taxon>
        <taxon>Endopterygota</taxon>
        <taxon>Hymenoptera</taxon>
        <taxon>Apocrita</taxon>
        <taxon>Aculeata</taxon>
        <taxon>Formicoidea</taxon>
        <taxon>Formicidae</taxon>
        <taxon>Myrmicinae</taxon>
        <taxon>Tetramorium</taxon>
    </lineage>
</organism>
<keyword evidence="11 14" id="KW-0472">Membrane</keyword>
<keyword evidence="10 13" id="KW-0496">Mitochondrion</keyword>
<evidence type="ECO:0000256" key="7">
    <source>
        <dbReference type="ARBA" id="ARBA00022792"/>
    </source>
</evidence>
<keyword evidence="5" id="KW-0813">Transport</keyword>
<dbReference type="AlphaFoldDB" id="A0A8F9S066"/>
<dbReference type="PROSITE" id="PS00667">
    <property type="entry name" value="COMPLEX1_ND1_1"/>
    <property type="match status" value="1"/>
</dbReference>
<gene>
    <name evidence="15" type="primary">nad1</name>
</gene>
<dbReference type="PANTHER" id="PTHR11432">
    <property type="entry name" value="NADH DEHYDROGENASE SUBUNIT 1"/>
    <property type="match status" value="1"/>
</dbReference>
<dbReference type="EC" id="7.1.1.2" evidence="13"/>
<evidence type="ECO:0000256" key="10">
    <source>
        <dbReference type="ARBA" id="ARBA00023128"/>
    </source>
</evidence>
<evidence type="ECO:0000256" key="9">
    <source>
        <dbReference type="ARBA" id="ARBA00023075"/>
    </source>
</evidence>
<proteinExistence type="inferred from homology"/>
<keyword evidence="6 12" id="KW-0812">Transmembrane</keyword>
<evidence type="ECO:0000256" key="2">
    <source>
        <dbReference type="ARBA" id="ARBA00004448"/>
    </source>
</evidence>
<keyword evidence="8 14" id="KW-1133">Transmembrane helix</keyword>
<comment type="similarity">
    <text evidence="3 12">Belongs to the complex I subunit 1 family.</text>
</comment>
<evidence type="ECO:0000256" key="5">
    <source>
        <dbReference type="ARBA" id="ARBA00022448"/>
    </source>
</evidence>
<feature type="transmembrane region" description="Helical" evidence="14">
    <location>
        <begin position="257"/>
        <end position="277"/>
    </location>
</feature>
<dbReference type="Pfam" id="PF00146">
    <property type="entry name" value="NADHdh"/>
    <property type="match status" value="1"/>
</dbReference>
<sequence length="317" mass="38130">MNYLEYFILNFISLLIILLMVLVGVAFLTLLERKILGYVQMRKGPNKVGMMGIFQPFSDAIKLFTKEVMIIYKSSNYLFFICPVFLFFFMVVNWMMYYQYTNLYFLNYSLLVIIVILTFMSYLFICMSWSANSMYSLIGMVRVVAQMLSYEVSFIMIILLLMILSESYSFMDFFKWQVYMWYMFILFPIFILFFISILAELNRSPMDFIEGESELVSGFNVEYFSGGFALIFMAEYGMIIFWSYLMLMMFIKVGYMWYSSIYLVLFIYLIIYMRGLLPRMRYDELMYLCWKIILPVVLNYMILIMSMKFMFSLIIYE</sequence>
<dbReference type="GO" id="GO:0005743">
    <property type="term" value="C:mitochondrial inner membrane"/>
    <property type="evidence" value="ECO:0007669"/>
    <property type="project" value="UniProtKB-SubCell"/>
</dbReference>
<feature type="transmembrane region" description="Helical" evidence="14">
    <location>
        <begin position="143"/>
        <end position="164"/>
    </location>
</feature>
<comment type="function">
    <text evidence="1">Core subunit of the mitochondrial membrane respiratory chain NADH dehydrogenase (Complex I) that is believed to belong to the minimal assembly required for catalysis. Complex I functions in the transfer of electrons from NADH to the respiratory chain. The immediate electron acceptor for the enzyme is believed to be ubiquinone.</text>
</comment>
<evidence type="ECO:0000256" key="12">
    <source>
        <dbReference type="RuleBase" id="RU000471"/>
    </source>
</evidence>
<evidence type="ECO:0000256" key="3">
    <source>
        <dbReference type="ARBA" id="ARBA00010535"/>
    </source>
</evidence>
<dbReference type="GO" id="GO:0008137">
    <property type="term" value="F:NADH dehydrogenase (ubiquinone) activity"/>
    <property type="evidence" value="ECO:0007669"/>
    <property type="project" value="UniProtKB-EC"/>
</dbReference>
<evidence type="ECO:0000313" key="15">
    <source>
        <dbReference type="EMBL" id="QYK92311.1"/>
    </source>
</evidence>
<feature type="transmembrane region" description="Helical" evidence="14">
    <location>
        <begin position="289"/>
        <end position="316"/>
    </location>
</feature>
<reference evidence="15" key="1">
    <citation type="submission" date="2021-01" db="EMBL/GenBank/DDBJ databases">
        <title>The complete mitochondrial genome of Tetramorium tsushimae (Emery, 1925) (Hymenoptera: Formicidae).</title>
        <authorList>
            <person name="Zhou Z."/>
            <person name="Yin R."/>
        </authorList>
    </citation>
    <scope>NUCLEOTIDE SEQUENCE</scope>
</reference>
<evidence type="ECO:0000256" key="8">
    <source>
        <dbReference type="ARBA" id="ARBA00022989"/>
    </source>
</evidence>
<name>A0A8F9S066_9HYME</name>
<dbReference type="GO" id="GO:0009060">
    <property type="term" value="P:aerobic respiration"/>
    <property type="evidence" value="ECO:0007669"/>
    <property type="project" value="TreeGrafter"/>
</dbReference>
<evidence type="ECO:0000256" key="14">
    <source>
        <dbReference type="SAM" id="Phobius"/>
    </source>
</evidence>
<feature type="transmembrane region" description="Helical" evidence="14">
    <location>
        <begin position="223"/>
        <end position="245"/>
    </location>
</feature>
<accession>A0A8F9S066</accession>
<evidence type="ECO:0000256" key="6">
    <source>
        <dbReference type="ARBA" id="ARBA00022692"/>
    </source>
</evidence>
<feature type="transmembrane region" description="Helical" evidence="14">
    <location>
        <begin position="77"/>
        <end position="96"/>
    </location>
</feature>
<feature type="transmembrane region" description="Helical" evidence="14">
    <location>
        <begin position="179"/>
        <end position="202"/>
    </location>
</feature>
<dbReference type="InterPro" id="IPR018086">
    <property type="entry name" value="NADH_UbQ_OxRdtase_su1_CS"/>
</dbReference>
<keyword evidence="7" id="KW-0999">Mitochondrion inner membrane</keyword>
<dbReference type="PANTHER" id="PTHR11432:SF3">
    <property type="entry name" value="NADH-UBIQUINONE OXIDOREDUCTASE CHAIN 1"/>
    <property type="match status" value="1"/>
</dbReference>
<geneLocation type="mitochondrion" evidence="15"/>